<accession>A0ABX0QK91</accession>
<keyword evidence="1" id="KW-0472">Membrane</keyword>
<dbReference type="InterPro" id="IPR012899">
    <property type="entry name" value="LTXXQ"/>
</dbReference>
<dbReference type="RefSeq" id="WP_085410950.1">
    <property type="nucleotide sequence ID" value="NZ_WAEL01000003.1"/>
</dbReference>
<evidence type="ECO:0000313" key="3">
    <source>
        <dbReference type="Proteomes" id="UP000606008"/>
    </source>
</evidence>
<name>A0ABX0QK91_9BACT</name>
<reference evidence="2" key="1">
    <citation type="submission" date="2024-05" db="EMBL/GenBank/DDBJ databases">
        <authorList>
            <person name="Jung D.-H."/>
        </authorList>
    </citation>
    <scope>NUCLEOTIDE SEQUENCE</scope>
    <source>
        <strain evidence="2">JA-25</strain>
    </source>
</reference>
<protein>
    <submittedName>
        <fullName evidence="2">Periplasmic heavy metal sensor</fullName>
    </submittedName>
</protein>
<dbReference type="Proteomes" id="UP000606008">
    <property type="component" value="Unassembled WGS sequence"/>
</dbReference>
<evidence type="ECO:0000313" key="2">
    <source>
        <dbReference type="EMBL" id="NID10529.1"/>
    </source>
</evidence>
<gene>
    <name evidence="2" type="ORF">F7231_10140</name>
</gene>
<keyword evidence="1" id="KW-0812">Transmembrane</keyword>
<keyword evidence="3" id="KW-1185">Reference proteome</keyword>
<keyword evidence="1" id="KW-1133">Transmembrane helix</keyword>
<dbReference type="EMBL" id="WAEL01000003">
    <property type="protein sequence ID" value="NID10529.1"/>
    <property type="molecule type" value="Genomic_DNA"/>
</dbReference>
<evidence type="ECO:0000256" key="1">
    <source>
        <dbReference type="SAM" id="Phobius"/>
    </source>
</evidence>
<organism evidence="2 3">
    <name type="scientific">Fibrivirga algicola</name>
    <dbReference type="NCBI Taxonomy" id="2950420"/>
    <lineage>
        <taxon>Bacteria</taxon>
        <taxon>Pseudomonadati</taxon>
        <taxon>Bacteroidota</taxon>
        <taxon>Cytophagia</taxon>
        <taxon>Cytophagales</taxon>
        <taxon>Spirosomataceae</taxon>
        <taxon>Fibrivirga</taxon>
    </lineage>
</organism>
<dbReference type="Pfam" id="PF07813">
    <property type="entry name" value="LTXXQ"/>
    <property type="match status" value="1"/>
</dbReference>
<comment type="caution">
    <text evidence="2">The sequence shown here is derived from an EMBL/GenBank/DDBJ whole genome shotgun (WGS) entry which is preliminary data.</text>
</comment>
<proteinExistence type="predicted"/>
<sequence length="165" mass="19119">MNEQRRIRLLLGIIAALVFLNIGLLTWFWVRPAATEHRRYRTRSGTFLADTLRFTDQQRTQLAGLQKTYFQTMKQQEAPLKQARKAYFRLTDSSFTDAQRRQQALAFHEQAANVDLLTLAHFDRVAGICTPEQRQLLNKLLGELPGRAFRMPRSRRAGMPADSTR</sequence>
<feature type="transmembrane region" description="Helical" evidence="1">
    <location>
        <begin position="7"/>
        <end position="30"/>
    </location>
</feature>
<dbReference type="Gene3D" id="1.20.120.1490">
    <property type="match status" value="1"/>
</dbReference>